<evidence type="ECO:0000256" key="1">
    <source>
        <dbReference type="SAM" id="MobiDB-lite"/>
    </source>
</evidence>
<accession>A0A197JPI5</accession>
<feature type="region of interest" description="Disordered" evidence="1">
    <location>
        <begin position="131"/>
        <end position="212"/>
    </location>
</feature>
<feature type="region of interest" description="Disordered" evidence="1">
    <location>
        <begin position="39"/>
        <end position="93"/>
    </location>
</feature>
<organism evidence="2 3">
    <name type="scientific">Linnemannia elongata AG-77</name>
    <dbReference type="NCBI Taxonomy" id="1314771"/>
    <lineage>
        <taxon>Eukaryota</taxon>
        <taxon>Fungi</taxon>
        <taxon>Fungi incertae sedis</taxon>
        <taxon>Mucoromycota</taxon>
        <taxon>Mortierellomycotina</taxon>
        <taxon>Mortierellomycetes</taxon>
        <taxon>Mortierellales</taxon>
        <taxon>Mortierellaceae</taxon>
        <taxon>Linnemannia</taxon>
    </lineage>
</organism>
<keyword evidence="3" id="KW-1185">Reference proteome</keyword>
<reference evidence="2 3" key="1">
    <citation type="submission" date="2016-05" db="EMBL/GenBank/DDBJ databases">
        <title>Genome sequencing reveals origins of a unique bacterial endosymbiosis in the earliest lineages of terrestrial Fungi.</title>
        <authorList>
            <consortium name="DOE Joint Genome Institute"/>
            <person name="Uehling J."/>
            <person name="Gryganskyi A."/>
            <person name="Hameed K."/>
            <person name="Tschaplinski T."/>
            <person name="Misztal P."/>
            <person name="Wu S."/>
            <person name="Desiro A."/>
            <person name="Vande Pol N."/>
            <person name="Du Z.-Y."/>
            <person name="Zienkiewicz A."/>
            <person name="Zienkiewicz K."/>
            <person name="Morin E."/>
            <person name="Tisserant E."/>
            <person name="Splivallo R."/>
            <person name="Hainaut M."/>
            <person name="Henrissat B."/>
            <person name="Ohm R."/>
            <person name="Kuo A."/>
            <person name="Yan J."/>
            <person name="Lipzen A."/>
            <person name="Nolan M."/>
            <person name="Labutti K."/>
            <person name="Barry K."/>
            <person name="Goldstein A."/>
            <person name="Labbe J."/>
            <person name="Schadt C."/>
            <person name="Tuskan G."/>
            <person name="Grigoriev I."/>
            <person name="Martin F."/>
            <person name="Vilgalys R."/>
            <person name="Bonito G."/>
        </authorList>
    </citation>
    <scope>NUCLEOTIDE SEQUENCE [LARGE SCALE GENOMIC DNA]</scope>
    <source>
        <strain evidence="2 3">AG-77</strain>
    </source>
</reference>
<protein>
    <submittedName>
        <fullName evidence="2">Uncharacterized protein</fullName>
    </submittedName>
</protein>
<dbReference type="Proteomes" id="UP000078512">
    <property type="component" value="Unassembled WGS sequence"/>
</dbReference>
<evidence type="ECO:0000313" key="3">
    <source>
        <dbReference type="Proteomes" id="UP000078512"/>
    </source>
</evidence>
<proteinExistence type="predicted"/>
<evidence type="ECO:0000313" key="2">
    <source>
        <dbReference type="EMBL" id="OAQ26259.1"/>
    </source>
</evidence>
<dbReference type="EMBL" id="KV442069">
    <property type="protein sequence ID" value="OAQ26259.1"/>
    <property type="molecule type" value="Genomic_DNA"/>
</dbReference>
<dbReference type="AlphaFoldDB" id="A0A197JPI5"/>
<feature type="compositionally biased region" description="Polar residues" evidence="1">
    <location>
        <begin position="155"/>
        <end position="169"/>
    </location>
</feature>
<dbReference type="OrthoDB" id="10665768at2759"/>
<feature type="compositionally biased region" description="Polar residues" evidence="1">
    <location>
        <begin position="83"/>
        <end position="93"/>
    </location>
</feature>
<gene>
    <name evidence="2" type="ORF">K457DRAFT_705455</name>
</gene>
<name>A0A197JPI5_9FUNG</name>
<sequence>MFSFCLHVSVHYVFVTDAFCYSSNRPLLHIHYPRGSLPKSVPEQMQPSTPMTPVMSRLNSGYGGSNSIPSVSVGNGHPEKPSSIRSNRSNASMASMRSVRSFIGTMFSNLKGGHGGHGGVGSGSSGNGGGSYPAGYSNHHSHGSTSSIGGYNGSRPGSGSSVGLTSSFTGMMPPTTPKSSNMSGNGGSGFDGDDSLAPLRCESPVSSTTNMSSVTIGGAAATATATPATSVSITPLTNTSPVTSKKVPAPGTPGVGAAVVSGSGPGSAVNGNTIATNPPPVAEPTAAPASAPAPAIVVNTTHVPFSESMKGFP</sequence>